<dbReference type="GO" id="GO:0043122">
    <property type="term" value="P:regulation of canonical NF-kappaB signal transduction"/>
    <property type="evidence" value="ECO:0007669"/>
    <property type="project" value="TreeGrafter"/>
</dbReference>
<dbReference type="Proteomes" id="UP000821853">
    <property type="component" value="Chromosome 10"/>
</dbReference>
<evidence type="ECO:0000313" key="7">
    <source>
        <dbReference type="EMBL" id="KAH9363773.1"/>
    </source>
</evidence>
<dbReference type="PROSITE" id="PS50089">
    <property type="entry name" value="ZF_RING_2"/>
    <property type="match status" value="1"/>
</dbReference>
<keyword evidence="8" id="KW-1185">Reference proteome</keyword>
<dbReference type="InterPro" id="IPR013083">
    <property type="entry name" value="Znf_RING/FYVE/PHD"/>
</dbReference>
<feature type="zinc finger region" description="TRAF-type" evidence="4">
    <location>
        <begin position="117"/>
        <end position="152"/>
    </location>
</feature>
<proteinExistence type="predicted"/>
<dbReference type="GO" id="GO:0009898">
    <property type="term" value="C:cytoplasmic side of plasma membrane"/>
    <property type="evidence" value="ECO:0007669"/>
    <property type="project" value="TreeGrafter"/>
</dbReference>
<feature type="domain" description="TRAF-type" evidence="6">
    <location>
        <begin position="117"/>
        <end position="152"/>
    </location>
</feature>
<evidence type="ECO:0000313" key="8">
    <source>
        <dbReference type="Proteomes" id="UP000821853"/>
    </source>
</evidence>
<dbReference type="PANTHER" id="PTHR10131:SF138">
    <property type="entry name" value="RE66324P"/>
    <property type="match status" value="1"/>
</dbReference>
<evidence type="ECO:0000259" key="5">
    <source>
        <dbReference type="PROSITE" id="PS50089"/>
    </source>
</evidence>
<evidence type="ECO:0000259" key="6">
    <source>
        <dbReference type="PROSITE" id="PS50145"/>
    </source>
</evidence>
<comment type="caution">
    <text evidence="7">The sequence shown here is derived from an EMBL/GenBank/DDBJ whole genome shotgun (WGS) entry which is preliminary data.</text>
</comment>
<dbReference type="GO" id="GO:0005164">
    <property type="term" value="F:tumor necrosis factor receptor binding"/>
    <property type="evidence" value="ECO:0007669"/>
    <property type="project" value="TreeGrafter"/>
</dbReference>
<keyword evidence="2 4" id="KW-0863">Zinc-finger</keyword>
<accession>A0A9J6FL21</accession>
<dbReference type="InterPro" id="IPR001841">
    <property type="entry name" value="Znf_RING"/>
</dbReference>
<gene>
    <name evidence="7" type="ORF">HPB48_010110</name>
</gene>
<dbReference type="VEuPathDB" id="VectorBase:HLOH_051296"/>
<dbReference type="Gene3D" id="3.30.40.10">
    <property type="entry name" value="Zinc/RING finger domain, C3HC4 (zinc finger)"/>
    <property type="match status" value="1"/>
</dbReference>
<evidence type="ECO:0000256" key="2">
    <source>
        <dbReference type="ARBA" id="ARBA00022771"/>
    </source>
</evidence>
<evidence type="ECO:0000256" key="1">
    <source>
        <dbReference type="ARBA" id="ARBA00022723"/>
    </source>
</evidence>
<dbReference type="GO" id="GO:0008270">
    <property type="term" value="F:zinc ion binding"/>
    <property type="evidence" value="ECO:0007669"/>
    <property type="project" value="UniProtKB-KW"/>
</dbReference>
<dbReference type="InterPro" id="IPR001293">
    <property type="entry name" value="Znf_TRAF"/>
</dbReference>
<dbReference type="AlphaFoldDB" id="A0A9J6FL21"/>
<keyword evidence="1 4" id="KW-0479">Metal-binding</keyword>
<organism evidence="7 8">
    <name type="scientific">Haemaphysalis longicornis</name>
    <name type="common">Bush tick</name>
    <dbReference type="NCBI Taxonomy" id="44386"/>
    <lineage>
        <taxon>Eukaryota</taxon>
        <taxon>Metazoa</taxon>
        <taxon>Ecdysozoa</taxon>
        <taxon>Arthropoda</taxon>
        <taxon>Chelicerata</taxon>
        <taxon>Arachnida</taxon>
        <taxon>Acari</taxon>
        <taxon>Parasitiformes</taxon>
        <taxon>Ixodida</taxon>
        <taxon>Ixodoidea</taxon>
        <taxon>Ixodidae</taxon>
        <taxon>Haemaphysalinae</taxon>
        <taxon>Haemaphysalis</taxon>
    </lineage>
</organism>
<dbReference type="OrthoDB" id="6474719at2759"/>
<dbReference type="OMA" id="RFISAEC"/>
<evidence type="ECO:0000256" key="3">
    <source>
        <dbReference type="ARBA" id="ARBA00022833"/>
    </source>
</evidence>
<dbReference type="InterPro" id="IPR017907">
    <property type="entry name" value="Znf_RING_CS"/>
</dbReference>
<dbReference type="EMBL" id="JABSTR010000002">
    <property type="protein sequence ID" value="KAH9363773.1"/>
    <property type="molecule type" value="Genomic_DNA"/>
</dbReference>
<dbReference type="PROSITE" id="PS00518">
    <property type="entry name" value="ZF_RING_1"/>
    <property type="match status" value="1"/>
</dbReference>
<reference evidence="7 8" key="1">
    <citation type="journal article" date="2020" name="Cell">
        <title>Large-Scale Comparative Analyses of Tick Genomes Elucidate Their Genetic Diversity and Vector Capacities.</title>
        <authorList>
            <consortium name="Tick Genome and Microbiome Consortium (TIGMIC)"/>
            <person name="Jia N."/>
            <person name="Wang J."/>
            <person name="Shi W."/>
            <person name="Du L."/>
            <person name="Sun Y."/>
            <person name="Zhan W."/>
            <person name="Jiang J.F."/>
            <person name="Wang Q."/>
            <person name="Zhang B."/>
            <person name="Ji P."/>
            <person name="Bell-Sakyi L."/>
            <person name="Cui X.M."/>
            <person name="Yuan T.T."/>
            <person name="Jiang B.G."/>
            <person name="Yang W.F."/>
            <person name="Lam T.T."/>
            <person name="Chang Q.C."/>
            <person name="Ding S.J."/>
            <person name="Wang X.J."/>
            <person name="Zhu J.G."/>
            <person name="Ruan X.D."/>
            <person name="Zhao L."/>
            <person name="Wei J.T."/>
            <person name="Ye R.Z."/>
            <person name="Que T.C."/>
            <person name="Du C.H."/>
            <person name="Zhou Y.H."/>
            <person name="Cheng J.X."/>
            <person name="Dai P.F."/>
            <person name="Guo W.B."/>
            <person name="Han X.H."/>
            <person name="Huang E.J."/>
            <person name="Li L.F."/>
            <person name="Wei W."/>
            <person name="Gao Y.C."/>
            <person name="Liu J.Z."/>
            <person name="Shao H.Z."/>
            <person name="Wang X."/>
            <person name="Wang C.C."/>
            <person name="Yang T.C."/>
            <person name="Huo Q.B."/>
            <person name="Li W."/>
            <person name="Chen H.Y."/>
            <person name="Chen S.E."/>
            <person name="Zhou L.G."/>
            <person name="Ni X.B."/>
            <person name="Tian J.H."/>
            <person name="Sheng Y."/>
            <person name="Liu T."/>
            <person name="Pan Y.S."/>
            <person name="Xia L.Y."/>
            <person name="Li J."/>
            <person name="Zhao F."/>
            <person name="Cao W.C."/>
        </authorList>
    </citation>
    <scope>NUCLEOTIDE SEQUENCE [LARGE SCALE GENOMIC DNA]</scope>
    <source>
        <strain evidence="7">HaeL-2018</strain>
    </source>
</reference>
<dbReference type="PANTHER" id="PTHR10131">
    <property type="entry name" value="TNF RECEPTOR ASSOCIATED FACTOR"/>
    <property type="match status" value="1"/>
</dbReference>
<dbReference type="SUPFAM" id="SSF57850">
    <property type="entry name" value="RING/U-box"/>
    <property type="match status" value="1"/>
</dbReference>
<dbReference type="PROSITE" id="PS50145">
    <property type="entry name" value="ZF_TRAF"/>
    <property type="match status" value="1"/>
</dbReference>
<sequence>MPDLGQQARHLVQGLVDGANWRATKFASPVPPQLTCSLCRVISRTTFFLPCFHTLCESCVNHSVEEGGSCPLDDKRFISAECQRIQLPANAAENLLACCWNEAHGCSFVGTLQEVLTHYEQQCTFHAVSCPRCNDQVLQKDLPRHCRSGCSREAIGSATATATPEQGVNAQDMRTCLEELKALIRDPYQDRLPALQSQINELLEHARDQGARLEAHVLEFIESENRIRGHVTQAIRQLSATFTQELKSNQRVICNRLKQNAERVEGTSAEGEMPWKLEKRHILRKLELMGSESQSFMHLLRQSVDKSLDRSVLDYKTTFSDSNFGTQFDMSPALGKWDVNEDGYIITVTNIDDVLEFFGKVVGFTRWYRRERYLHLAIGNGTFVCRFLSVFLKWGTTVRRTGTTPQRVLVFVRHPDYPRVEDYPMEAQGDCEVGENLKVR</sequence>
<keyword evidence="3 4" id="KW-0862">Zinc</keyword>
<feature type="domain" description="RING-type" evidence="5">
    <location>
        <begin position="36"/>
        <end position="74"/>
    </location>
</feature>
<name>A0A9J6FL21_HAELO</name>
<protein>
    <submittedName>
        <fullName evidence="7">Uncharacterized protein</fullName>
    </submittedName>
</protein>
<dbReference type="SUPFAM" id="SSF49599">
    <property type="entry name" value="TRAF domain-like"/>
    <property type="match status" value="1"/>
</dbReference>
<evidence type="ECO:0000256" key="4">
    <source>
        <dbReference type="PROSITE-ProRule" id="PRU00207"/>
    </source>
</evidence>